<dbReference type="PROSITE" id="PS00844">
    <property type="entry name" value="DALA_DALA_LIGASE_2"/>
    <property type="match status" value="1"/>
</dbReference>
<dbReference type="GO" id="GO:0005737">
    <property type="term" value="C:cytoplasm"/>
    <property type="evidence" value="ECO:0007669"/>
    <property type="project" value="UniProtKB-SubCell"/>
</dbReference>
<dbReference type="InterPro" id="IPR011761">
    <property type="entry name" value="ATP-grasp"/>
</dbReference>
<dbReference type="GO" id="GO:0071555">
    <property type="term" value="P:cell wall organization"/>
    <property type="evidence" value="ECO:0007669"/>
    <property type="project" value="UniProtKB-KW"/>
</dbReference>
<dbReference type="Gene3D" id="3.30.1490.20">
    <property type="entry name" value="ATP-grasp fold, A domain"/>
    <property type="match status" value="1"/>
</dbReference>
<dbReference type="Pfam" id="PF01820">
    <property type="entry name" value="Dala_Dala_lig_N"/>
    <property type="match status" value="1"/>
</dbReference>
<dbReference type="InterPro" id="IPR011095">
    <property type="entry name" value="Dala_Dala_lig_C"/>
</dbReference>
<dbReference type="InterPro" id="IPR005905">
    <property type="entry name" value="D_ala_D_ala"/>
</dbReference>
<dbReference type="Gene3D" id="3.40.50.20">
    <property type="match status" value="1"/>
</dbReference>
<feature type="active site" evidence="14">
    <location>
        <position position="286"/>
    </location>
</feature>
<dbReference type="EMBL" id="CP036281">
    <property type="protein sequence ID" value="QDU82006.1"/>
    <property type="molecule type" value="Genomic_DNA"/>
</dbReference>
<keyword evidence="8 16" id="KW-0067">ATP-binding</keyword>
<evidence type="ECO:0000256" key="11">
    <source>
        <dbReference type="ARBA" id="ARBA00023316"/>
    </source>
</evidence>
<dbReference type="UniPathway" id="UPA00219"/>
<evidence type="ECO:0000259" key="17">
    <source>
        <dbReference type="PROSITE" id="PS50975"/>
    </source>
</evidence>
<evidence type="ECO:0000256" key="10">
    <source>
        <dbReference type="ARBA" id="ARBA00022984"/>
    </source>
</evidence>
<evidence type="ECO:0000256" key="12">
    <source>
        <dbReference type="ARBA" id="ARBA00047614"/>
    </source>
</evidence>
<keyword evidence="11 13" id="KW-0961">Cell wall biogenesis/degradation</keyword>
<dbReference type="OrthoDB" id="9813261at2"/>
<proteinExistence type="inferred from homology"/>
<keyword evidence="7 16" id="KW-0547">Nucleotide-binding</keyword>
<feature type="binding site" evidence="15">
    <location>
        <position position="275"/>
    </location>
    <ligand>
        <name>Mg(2+)</name>
        <dbReference type="ChEBI" id="CHEBI:18420"/>
        <label>1</label>
    </ligand>
</feature>
<keyword evidence="15" id="KW-0460">Magnesium</keyword>
<evidence type="ECO:0000256" key="2">
    <source>
        <dbReference type="ARBA" id="ARBA00004496"/>
    </source>
</evidence>
<dbReference type="AlphaFoldDB" id="A0A518CS00"/>
<protein>
    <recommendedName>
        <fullName evidence="4 13">D-alanine--D-alanine ligase</fullName>
        <ecNumber evidence="4 13">6.3.2.4</ecNumber>
    </recommendedName>
    <alternativeName>
        <fullName evidence="13">D-Ala-D-Ala ligase</fullName>
    </alternativeName>
    <alternativeName>
        <fullName evidence="13">D-alanylalanine synthetase</fullName>
    </alternativeName>
</protein>
<dbReference type="GO" id="GO:0008360">
    <property type="term" value="P:regulation of cell shape"/>
    <property type="evidence" value="ECO:0007669"/>
    <property type="project" value="UniProtKB-KW"/>
</dbReference>
<evidence type="ECO:0000256" key="16">
    <source>
        <dbReference type="PROSITE-ProRule" id="PRU00409"/>
    </source>
</evidence>
<dbReference type="GO" id="GO:0008716">
    <property type="term" value="F:D-alanine-D-alanine ligase activity"/>
    <property type="evidence" value="ECO:0007669"/>
    <property type="project" value="UniProtKB-UniRule"/>
</dbReference>
<keyword evidence="15" id="KW-0464">Manganese</keyword>
<dbReference type="InterPro" id="IPR016185">
    <property type="entry name" value="PreATP-grasp_dom_sf"/>
</dbReference>
<accession>A0A518CS00</accession>
<dbReference type="PANTHER" id="PTHR23132">
    <property type="entry name" value="D-ALANINE--D-ALANINE LIGASE"/>
    <property type="match status" value="1"/>
</dbReference>
<comment type="subcellular location">
    <subcellularLocation>
        <location evidence="2 13">Cytoplasm</location>
    </subcellularLocation>
</comment>
<evidence type="ECO:0000256" key="4">
    <source>
        <dbReference type="ARBA" id="ARBA00012216"/>
    </source>
</evidence>
<dbReference type="GO" id="GO:0005524">
    <property type="term" value="F:ATP binding"/>
    <property type="evidence" value="ECO:0007669"/>
    <property type="project" value="UniProtKB-UniRule"/>
</dbReference>
<feature type="binding site" evidence="15">
    <location>
        <position position="277"/>
    </location>
    <ligand>
        <name>Mg(2+)</name>
        <dbReference type="ChEBI" id="CHEBI:18420"/>
        <label>2</label>
    </ligand>
</feature>
<evidence type="ECO:0000256" key="5">
    <source>
        <dbReference type="ARBA" id="ARBA00022490"/>
    </source>
</evidence>
<evidence type="ECO:0000256" key="9">
    <source>
        <dbReference type="ARBA" id="ARBA00022960"/>
    </source>
</evidence>
<dbReference type="EC" id="6.3.2.4" evidence="4 13"/>
<dbReference type="GO" id="GO:0009252">
    <property type="term" value="P:peptidoglycan biosynthetic process"/>
    <property type="evidence" value="ECO:0007669"/>
    <property type="project" value="UniProtKB-UniRule"/>
</dbReference>
<evidence type="ECO:0000313" key="19">
    <source>
        <dbReference type="Proteomes" id="UP000317178"/>
    </source>
</evidence>
<dbReference type="Pfam" id="PF07478">
    <property type="entry name" value="Dala_Dala_lig_C"/>
    <property type="match status" value="1"/>
</dbReference>
<dbReference type="InterPro" id="IPR011127">
    <property type="entry name" value="Dala_Dala_lig_N"/>
</dbReference>
<dbReference type="PROSITE" id="PS50975">
    <property type="entry name" value="ATP_GRASP"/>
    <property type="match status" value="1"/>
</dbReference>
<comment type="catalytic activity">
    <reaction evidence="12 13">
        <text>2 D-alanine + ATP = D-alanyl-D-alanine + ADP + phosphate + H(+)</text>
        <dbReference type="Rhea" id="RHEA:11224"/>
        <dbReference type="ChEBI" id="CHEBI:15378"/>
        <dbReference type="ChEBI" id="CHEBI:30616"/>
        <dbReference type="ChEBI" id="CHEBI:43474"/>
        <dbReference type="ChEBI" id="CHEBI:57416"/>
        <dbReference type="ChEBI" id="CHEBI:57822"/>
        <dbReference type="ChEBI" id="CHEBI:456216"/>
        <dbReference type="EC" id="6.3.2.4"/>
    </reaction>
</comment>
<dbReference type="SUPFAM" id="SSF56059">
    <property type="entry name" value="Glutathione synthetase ATP-binding domain-like"/>
    <property type="match status" value="1"/>
</dbReference>
<keyword evidence="15" id="KW-0479">Metal-binding</keyword>
<dbReference type="KEGG" id="plon:Pla110_37580"/>
<dbReference type="PIRSF" id="PIRSF039102">
    <property type="entry name" value="Ddl/VanB"/>
    <property type="match status" value="1"/>
</dbReference>
<evidence type="ECO:0000256" key="13">
    <source>
        <dbReference type="HAMAP-Rule" id="MF_00047"/>
    </source>
</evidence>
<organism evidence="18 19">
    <name type="scientific">Polystyrenella longa</name>
    <dbReference type="NCBI Taxonomy" id="2528007"/>
    <lineage>
        <taxon>Bacteria</taxon>
        <taxon>Pseudomonadati</taxon>
        <taxon>Planctomycetota</taxon>
        <taxon>Planctomycetia</taxon>
        <taxon>Planctomycetales</taxon>
        <taxon>Planctomycetaceae</taxon>
        <taxon>Polystyrenella</taxon>
    </lineage>
</organism>
<evidence type="ECO:0000256" key="1">
    <source>
        <dbReference type="ARBA" id="ARBA00001936"/>
    </source>
</evidence>
<comment type="similarity">
    <text evidence="3 13">Belongs to the D-alanine--D-alanine ligase family.</text>
</comment>
<comment type="cofactor">
    <cofactor evidence="15">
        <name>Mg(2+)</name>
        <dbReference type="ChEBI" id="CHEBI:18420"/>
    </cofactor>
    <cofactor evidence="15">
        <name>Mn(2+)</name>
        <dbReference type="ChEBI" id="CHEBI:29035"/>
    </cofactor>
    <text evidence="15">Binds 2 magnesium or manganese ions per subunit.</text>
</comment>
<dbReference type="HAMAP" id="MF_00047">
    <property type="entry name" value="Dala_Dala_lig"/>
    <property type="match status" value="1"/>
</dbReference>
<feature type="binding site" evidence="15">
    <location>
        <position position="262"/>
    </location>
    <ligand>
        <name>Mg(2+)</name>
        <dbReference type="ChEBI" id="CHEBI:18420"/>
        <label>1</label>
    </ligand>
</feature>
<dbReference type="InterPro" id="IPR013815">
    <property type="entry name" value="ATP_grasp_subdomain_1"/>
</dbReference>
<comment type="pathway">
    <text evidence="13">Cell wall biogenesis; peptidoglycan biosynthesis.</text>
</comment>
<evidence type="ECO:0000256" key="3">
    <source>
        <dbReference type="ARBA" id="ARBA00010871"/>
    </source>
</evidence>
<keyword evidence="19" id="KW-1185">Reference proteome</keyword>
<comment type="function">
    <text evidence="13">Cell wall formation.</text>
</comment>
<evidence type="ECO:0000256" key="14">
    <source>
        <dbReference type="PIRSR" id="PIRSR039102-1"/>
    </source>
</evidence>
<gene>
    <name evidence="13 18" type="primary">ddl</name>
    <name evidence="18" type="ORF">Pla110_37580</name>
</gene>
<keyword evidence="10 13" id="KW-0573">Peptidoglycan synthesis</keyword>
<dbReference type="GO" id="GO:0046872">
    <property type="term" value="F:metal ion binding"/>
    <property type="evidence" value="ECO:0007669"/>
    <property type="project" value="UniProtKB-KW"/>
</dbReference>
<dbReference type="RefSeq" id="WP_144997828.1">
    <property type="nucleotide sequence ID" value="NZ_CP036281.1"/>
</dbReference>
<evidence type="ECO:0000256" key="6">
    <source>
        <dbReference type="ARBA" id="ARBA00022598"/>
    </source>
</evidence>
<dbReference type="SUPFAM" id="SSF52440">
    <property type="entry name" value="PreATP-grasp domain"/>
    <property type="match status" value="1"/>
</dbReference>
<name>A0A518CS00_9PLAN</name>
<dbReference type="NCBIfam" id="TIGR01205">
    <property type="entry name" value="D_ala_D_alaTIGR"/>
    <property type="match status" value="1"/>
</dbReference>
<evidence type="ECO:0000256" key="15">
    <source>
        <dbReference type="PIRSR" id="PIRSR039102-3"/>
    </source>
</evidence>
<evidence type="ECO:0000256" key="8">
    <source>
        <dbReference type="ARBA" id="ARBA00022840"/>
    </source>
</evidence>
<keyword evidence="6 13" id="KW-0436">Ligase</keyword>
<dbReference type="Gene3D" id="3.30.470.20">
    <property type="entry name" value="ATP-grasp fold, B domain"/>
    <property type="match status" value="1"/>
</dbReference>
<feature type="active site" evidence="14">
    <location>
        <position position="24"/>
    </location>
</feature>
<feature type="active site" evidence="14">
    <location>
        <position position="155"/>
    </location>
</feature>
<dbReference type="NCBIfam" id="NF002378">
    <property type="entry name" value="PRK01372.1"/>
    <property type="match status" value="1"/>
</dbReference>
<comment type="cofactor">
    <cofactor evidence="1">
        <name>Mn(2+)</name>
        <dbReference type="ChEBI" id="CHEBI:29035"/>
    </cofactor>
</comment>
<sequence length="320" mass="35122">MADFDFLSGDVLRIVVLAGGDSAEREISLQSGATATEALKSRGHEVVQVDPASEDLATRDWSDCDVAFIALHGTYGEDGGVQRLLEELEVPYTGSDSSASRLAFSKSAAKERFLLSGVDTPAYVLIHETDDATSIHQKANSIGYPLVVKPDAQGSSLGVTIVRSPEDLPQALARCFHYDCFGLMEQAIEGTEWTMGIANGEPLPLIQIESEREFYDYDAKYVDDETRFLFEFDLESPTIGQIEQLALASFDSLGVSGIARADIRLDRFGKPWILEVNTIPGFTSHSLIPMAAEQQGIELGEFFERTVRAALQNSFLRRQN</sequence>
<feature type="binding site" evidence="15">
    <location>
        <position position="275"/>
    </location>
    <ligand>
        <name>Mg(2+)</name>
        <dbReference type="ChEBI" id="CHEBI:18420"/>
        <label>2</label>
    </ligand>
</feature>
<reference evidence="18 19" key="1">
    <citation type="submission" date="2019-02" db="EMBL/GenBank/DDBJ databases">
        <title>Deep-cultivation of Planctomycetes and their phenomic and genomic characterization uncovers novel biology.</title>
        <authorList>
            <person name="Wiegand S."/>
            <person name="Jogler M."/>
            <person name="Boedeker C."/>
            <person name="Pinto D."/>
            <person name="Vollmers J."/>
            <person name="Rivas-Marin E."/>
            <person name="Kohn T."/>
            <person name="Peeters S.H."/>
            <person name="Heuer A."/>
            <person name="Rast P."/>
            <person name="Oberbeckmann S."/>
            <person name="Bunk B."/>
            <person name="Jeske O."/>
            <person name="Meyerdierks A."/>
            <person name="Storesund J.E."/>
            <person name="Kallscheuer N."/>
            <person name="Luecker S."/>
            <person name="Lage O.M."/>
            <person name="Pohl T."/>
            <person name="Merkel B.J."/>
            <person name="Hornburger P."/>
            <person name="Mueller R.-W."/>
            <person name="Bruemmer F."/>
            <person name="Labrenz M."/>
            <person name="Spormann A.M."/>
            <person name="Op den Camp H."/>
            <person name="Overmann J."/>
            <person name="Amann R."/>
            <person name="Jetten M.S.M."/>
            <person name="Mascher T."/>
            <person name="Medema M.H."/>
            <person name="Devos D.P."/>
            <person name="Kaster A.-K."/>
            <person name="Ovreas L."/>
            <person name="Rohde M."/>
            <person name="Galperin M.Y."/>
            <person name="Jogler C."/>
        </authorList>
    </citation>
    <scope>NUCLEOTIDE SEQUENCE [LARGE SCALE GENOMIC DNA]</scope>
    <source>
        <strain evidence="18 19">Pla110</strain>
    </source>
</reference>
<dbReference type="InterPro" id="IPR000291">
    <property type="entry name" value="D-Ala_lig_Van_CS"/>
</dbReference>
<evidence type="ECO:0000256" key="7">
    <source>
        <dbReference type="ARBA" id="ARBA00022741"/>
    </source>
</evidence>
<evidence type="ECO:0000313" key="18">
    <source>
        <dbReference type="EMBL" id="QDU82006.1"/>
    </source>
</evidence>
<keyword evidence="5 13" id="KW-0963">Cytoplasm</keyword>
<feature type="domain" description="ATP-grasp" evidence="17">
    <location>
        <begin position="110"/>
        <end position="308"/>
    </location>
</feature>
<dbReference type="PANTHER" id="PTHR23132:SF23">
    <property type="entry name" value="D-ALANINE--D-ALANINE LIGASE B"/>
    <property type="match status" value="1"/>
</dbReference>
<keyword evidence="9 13" id="KW-0133">Cell shape</keyword>
<dbReference type="Proteomes" id="UP000317178">
    <property type="component" value="Chromosome"/>
</dbReference>